<dbReference type="RefSeq" id="XP_053590282.1">
    <property type="nucleotide sequence ID" value="XM_053726088.1"/>
</dbReference>
<dbReference type="Proteomes" id="UP000483820">
    <property type="component" value="Chromosome II"/>
</dbReference>
<feature type="region of interest" description="Disordered" evidence="1">
    <location>
        <begin position="907"/>
        <end position="945"/>
    </location>
</feature>
<evidence type="ECO:0000256" key="1">
    <source>
        <dbReference type="SAM" id="MobiDB-lite"/>
    </source>
</evidence>
<dbReference type="AlphaFoldDB" id="A0A6A5HL44"/>
<protein>
    <submittedName>
        <fullName evidence="2">Uncharacterized protein</fullName>
    </submittedName>
</protein>
<organism evidence="2 3">
    <name type="scientific">Caenorhabditis remanei</name>
    <name type="common">Caenorhabditis vulgaris</name>
    <dbReference type="NCBI Taxonomy" id="31234"/>
    <lineage>
        <taxon>Eukaryota</taxon>
        <taxon>Metazoa</taxon>
        <taxon>Ecdysozoa</taxon>
        <taxon>Nematoda</taxon>
        <taxon>Chromadorea</taxon>
        <taxon>Rhabditida</taxon>
        <taxon>Rhabditina</taxon>
        <taxon>Rhabditomorpha</taxon>
        <taxon>Rhabditoidea</taxon>
        <taxon>Rhabditidae</taxon>
        <taxon>Peloderinae</taxon>
        <taxon>Caenorhabditis</taxon>
    </lineage>
</organism>
<name>A0A6A5HL44_CAERE</name>
<reference evidence="2 3" key="1">
    <citation type="submission" date="2019-12" db="EMBL/GenBank/DDBJ databases">
        <title>Chromosome-level assembly of the Caenorhabditis remanei genome.</title>
        <authorList>
            <person name="Teterina A.A."/>
            <person name="Willis J.H."/>
            <person name="Phillips P.C."/>
        </authorList>
    </citation>
    <scope>NUCLEOTIDE SEQUENCE [LARGE SCALE GENOMIC DNA]</scope>
    <source>
        <strain evidence="2 3">PX506</strain>
        <tissue evidence="2">Whole organism</tissue>
    </source>
</reference>
<dbReference type="PANTHER" id="PTHR31379">
    <property type="entry name" value="F-BOX C PROTEIN-RELATED-RELATED"/>
    <property type="match status" value="1"/>
</dbReference>
<comment type="caution">
    <text evidence="2">The sequence shown here is derived from an EMBL/GenBank/DDBJ whole genome shotgun (WGS) entry which is preliminary data.</text>
</comment>
<dbReference type="Pfam" id="PF12078">
    <property type="entry name" value="DUF3557"/>
    <property type="match status" value="1"/>
</dbReference>
<dbReference type="KEGG" id="crq:GCK72_007283"/>
<proteinExistence type="predicted"/>
<sequence>MTKPWTNLSLKAIFEYVEANKRMNISNTTSSIEYADIAEKLVIRVREVDRGTLERITDILFNARNKNIVFENFHLEAESMAALVQSWQENHYEIGRVFTSHCRSQIIGLPDFVEDVLEISNGQKVVLKSCDWPPTSELVLYISRRDFLGLDQTKLEVMPIGSTRPATILDSLRSAERSVPLNLHFLTLEKEKIVVNEVCYKVESKYQRIKTVLNDRKHVRVENLEIYDLNVVPDSLKFRTRNLDSGNLNLERVLPSIDRASFPLKELRVNISKTPNLERYLGFTQSLILFKTKHDGENADLVRSILYNRKCPNIELKNFILSSNTTVALIQNWTNNQKEIGTVLTIHHEYRELQIYVDDLLEVLDGRFAFFNDSALQNNENRRCISFPFNQTSELVLYSIRDGTNEERRIKLEVMPIGSTREETLFDIFIELEPNSYCPALRTAERSGPLNLQSLTLEKEKIVVNDVCMLQSGIKISKDQNNFGRQKRNSLKISPKNLDSGNLNLESVLPSINRGSLLLTELRVNISKTSNLKKYLKFTQTLILFFTNFDQEKSDLVRSILYDRKSPNIVLENFSLLSDDTVALIQNWRNNQKNIGMVLTMQHEYWDMALPYFDEILENSNGSFVYFNDSVLQNNMDRSCISFPFNQTSEVVLDSKDGPSGLRLNSHCPALRSAESSVPLNLQSLTLEKEKVVANDVCYRVESESQEVNTILDGRKHVCVEILKIHYLSVIPDSLKISTRNLDAGDLDLERVFSFINKANFPLTELRVNIAKTPTLKKYLRCTQTLVKVVEEEDPAEAKERRRSVVLLNVPESESYFQHERNLLDVTSINLLFRHLNLGCQPVALYRMGKERTDGKPRLLKLVLPKSQMQRELLKVAPQLKSFDTRGHPPVYVRRSMSKLELEAFREERKKTKQSQDIPRVANSEEMIIDAPASSPVNVTPVPKN</sequence>
<dbReference type="GeneID" id="78774329"/>
<evidence type="ECO:0000313" key="3">
    <source>
        <dbReference type="Proteomes" id="UP000483820"/>
    </source>
</evidence>
<dbReference type="CTD" id="78774329"/>
<gene>
    <name evidence="2" type="ORF">GCK72_007283</name>
</gene>
<evidence type="ECO:0000313" key="2">
    <source>
        <dbReference type="EMBL" id="KAF1767324.1"/>
    </source>
</evidence>
<dbReference type="EMBL" id="WUAV01000002">
    <property type="protein sequence ID" value="KAF1767324.1"/>
    <property type="molecule type" value="Genomic_DNA"/>
</dbReference>
<accession>A0A6A5HL44</accession>
<dbReference type="InterPro" id="IPR021942">
    <property type="entry name" value="DUF3557"/>
</dbReference>